<evidence type="ECO:0000313" key="2">
    <source>
        <dbReference type="Proteomes" id="UP001623553"/>
    </source>
</evidence>
<name>A0ABW8U2S5_9BACT</name>
<dbReference type="Proteomes" id="UP001623553">
    <property type="component" value="Unassembled WGS sequence"/>
</dbReference>
<reference evidence="1 2" key="1">
    <citation type="submission" date="2024-07" db="EMBL/GenBank/DDBJ databases">
        <authorList>
            <person name="Pitt A."/>
            <person name="Hahn M.W."/>
        </authorList>
    </citation>
    <scope>NUCLEOTIDE SEQUENCE [LARGE SCALE GENOMIC DNA]</scope>
    <source>
        <strain evidence="1 2">2-BAHN-186B</strain>
    </source>
</reference>
<dbReference type="RefSeq" id="WP_406800531.1">
    <property type="nucleotide sequence ID" value="NZ_JBEWZF010000002.1"/>
</dbReference>
<accession>A0ABW8U2S5</accession>
<keyword evidence="2" id="KW-1185">Reference proteome</keyword>
<evidence type="ECO:0000313" key="1">
    <source>
        <dbReference type="EMBL" id="MFL0298743.1"/>
    </source>
</evidence>
<dbReference type="EMBL" id="JBEWZF010000002">
    <property type="protein sequence ID" value="MFL0298743.1"/>
    <property type="molecule type" value="Genomic_DNA"/>
</dbReference>
<dbReference type="SUPFAM" id="SSF53448">
    <property type="entry name" value="Nucleotide-diphospho-sugar transferases"/>
    <property type="match status" value="1"/>
</dbReference>
<dbReference type="InterPro" id="IPR029044">
    <property type="entry name" value="Nucleotide-diphossugar_trans"/>
</dbReference>
<protein>
    <recommendedName>
        <fullName evidence="3">Glycosyltransferase</fullName>
    </recommendedName>
</protein>
<dbReference type="Gene3D" id="3.90.550.10">
    <property type="entry name" value="Spore Coat Polysaccharide Biosynthesis Protein SpsA, Chain A"/>
    <property type="match status" value="1"/>
</dbReference>
<sequence length="231" mass="27359">MKKHLTIYIGYDSVESVAWHTLVHSIYSHASQPVSIVPLNLNNLKGIYTRERDPKQSNDFSFTRFLVPYLNNYEGMAIFMDCDMLLRTDIYKIFDEIDNLIEKAVYVVKHDYEAKEGLKYLNTVQYSYPRKNWSSFILWNCNHISNRKVTSDYVNSASAMELHRFLWLEDSEIGELDVRWNWLVGDYSNPPSDVKNIHWTLGGPYFNEFKDVDFSEEWSNSFEKMKNCDQR</sequence>
<evidence type="ECO:0008006" key="3">
    <source>
        <dbReference type="Google" id="ProtNLM"/>
    </source>
</evidence>
<dbReference type="PANTHER" id="PTHR35105">
    <property type="entry name" value="EXPRESSED PROTEIN"/>
    <property type="match status" value="1"/>
</dbReference>
<gene>
    <name evidence="1" type="ORF">AAE961_07660</name>
</gene>
<organism evidence="1 2">
    <name type="scientific">Aquirufa novilacunae</name>
    <dbReference type="NCBI Taxonomy" id="3139305"/>
    <lineage>
        <taxon>Bacteria</taxon>
        <taxon>Pseudomonadati</taxon>
        <taxon>Bacteroidota</taxon>
        <taxon>Cytophagia</taxon>
        <taxon>Cytophagales</taxon>
        <taxon>Flectobacillaceae</taxon>
        <taxon>Aquirufa</taxon>
    </lineage>
</organism>
<proteinExistence type="predicted"/>
<comment type="caution">
    <text evidence="1">The sequence shown here is derived from an EMBL/GenBank/DDBJ whole genome shotgun (WGS) entry which is preliminary data.</text>
</comment>
<dbReference type="PANTHER" id="PTHR35105:SF2">
    <property type="entry name" value="PROTEIN CDI"/>
    <property type="match status" value="1"/>
</dbReference>